<accession>A0A9W6B5W3</accession>
<protein>
    <recommendedName>
        <fullName evidence="1">Thioredoxin-like fold domain-containing protein</fullName>
    </recommendedName>
</protein>
<gene>
    <name evidence="2" type="ORF">NBRC110019_14670</name>
</gene>
<dbReference type="Proteomes" id="UP001143545">
    <property type="component" value="Unassembled WGS sequence"/>
</dbReference>
<dbReference type="Pfam" id="PF13905">
    <property type="entry name" value="Thioredoxin_8"/>
    <property type="match status" value="1"/>
</dbReference>
<keyword evidence="3" id="KW-1185">Reference proteome</keyword>
<dbReference type="SUPFAM" id="SSF52833">
    <property type="entry name" value="Thioredoxin-like"/>
    <property type="match status" value="1"/>
</dbReference>
<dbReference type="InterPro" id="IPR036249">
    <property type="entry name" value="Thioredoxin-like_sf"/>
</dbReference>
<dbReference type="PROSITE" id="PS51257">
    <property type="entry name" value="PROKAR_LIPOPROTEIN"/>
    <property type="match status" value="1"/>
</dbReference>
<evidence type="ECO:0000313" key="3">
    <source>
        <dbReference type="Proteomes" id="UP001143545"/>
    </source>
</evidence>
<dbReference type="InterPro" id="IPR012336">
    <property type="entry name" value="Thioredoxin-like_fold"/>
</dbReference>
<evidence type="ECO:0000313" key="2">
    <source>
        <dbReference type="EMBL" id="GLB52427.1"/>
    </source>
</evidence>
<feature type="domain" description="Thioredoxin-like fold" evidence="1">
    <location>
        <begin position="361"/>
        <end position="449"/>
    </location>
</feature>
<comment type="caution">
    <text evidence="2">The sequence shown here is derived from an EMBL/GenBank/DDBJ whole genome shotgun (WGS) entry which is preliminary data.</text>
</comment>
<evidence type="ECO:0000259" key="1">
    <source>
        <dbReference type="Pfam" id="PF13905"/>
    </source>
</evidence>
<name>A0A9W6B5W3_9FLAO</name>
<organism evidence="2 3">
    <name type="scientific">Neptunitalea chrysea</name>
    <dbReference type="NCBI Taxonomy" id="1647581"/>
    <lineage>
        <taxon>Bacteria</taxon>
        <taxon>Pseudomonadati</taxon>
        <taxon>Bacteroidota</taxon>
        <taxon>Flavobacteriia</taxon>
        <taxon>Flavobacteriales</taxon>
        <taxon>Flavobacteriaceae</taxon>
        <taxon>Neptunitalea</taxon>
    </lineage>
</organism>
<dbReference type="Gene3D" id="3.40.30.10">
    <property type="entry name" value="Glutaredoxin"/>
    <property type="match status" value="1"/>
</dbReference>
<proteinExistence type="predicted"/>
<reference evidence="2" key="1">
    <citation type="submission" date="2022-07" db="EMBL/GenBank/DDBJ databases">
        <title>Taxonomy of Novel Oxalotrophic and Methylotrophic Bacteria.</title>
        <authorList>
            <person name="Sahin N."/>
            <person name="Tani A."/>
        </authorList>
    </citation>
    <scope>NUCLEOTIDE SEQUENCE</scope>
    <source>
        <strain evidence="2">AM327</strain>
    </source>
</reference>
<sequence length="481" mass="56898">MKKIIYIIFIITIVSCGDDNDAVTYFGGQIVNPKSDIVVLYKNDIAVDTVFLDDHNKFMFEFEDLKSGLYKFESEPEYQHFILEKGDSLLLRLNTMDFDESLVFSGKGAKKNNFFIDQFLKEEDDEKLIKGDFLKYPAHIFKEKIDSLHNQRVANLNEFEKHNHISEYSKKLLHSNIDFNLYRYMEIYPLLYNNMYDKKLNLSDLDNNFYSYRKEINVNQEDLNDFTPLTRYLRFYSAGEAYKNVVKDHPEFSHDSIVSTIEYQIEKLKVLGNEIQEINTHDNTMRNAAYIYFFNDKRDLSKDDVYINSFITYNKENKYLPEVKDLYKNIQGLKSGKKLDSITFVCEQGNHLTIKQINKKQLTVYYFWALNQKNHFHNIIKRVHQLNKRFPKVKFVGINRDLDQKTWVATLKKYHLDATCQYRITDFEYTHQKLIINKMNKVLVIDSNGVIIDAFANIYDGNFESILSAAKNKEYIAQSLK</sequence>
<dbReference type="EMBL" id="BRVP01000008">
    <property type="protein sequence ID" value="GLB52427.1"/>
    <property type="molecule type" value="Genomic_DNA"/>
</dbReference>
<dbReference type="AlphaFoldDB" id="A0A9W6B5W3"/>
<dbReference type="RefSeq" id="WP_281753681.1">
    <property type="nucleotide sequence ID" value="NZ_BRVP01000008.1"/>
</dbReference>